<organism evidence="5 6">
    <name type="scientific">Candidatus Filomicrobium marinum</name>
    <dbReference type="NCBI Taxonomy" id="1608628"/>
    <lineage>
        <taxon>Bacteria</taxon>
        <taxon>Pseudomonadati</taxon>
        <taxon>Pseudomonadota</taxon>
        <taxon>Alphaproteobacteria</taxon>
        <taxon>Hyphomicrobiales</taxon>
        <taxon>Hyphomicrobiaceae</taxon>
        <taxon>Filomicrobium</taxon>
    </lineage>
</organism>
<protein>
    <submittedName>
        <fullName evidence="5">Putative transcriptional regulator, arsR family</fullName>
    </submittedName>
</protein>
<dbReference type="Proteomes" id="UP000033187">
    <property type="component" value="Chromosome 1"/>
</dbReference>
<dbReference type="InterPro" id="IPR001845">
    <property type="entry name" value="HTH_ArsR_DNA-bd_dom"/>
</dbReference>
<reference evidence="6" key="1">
    <citation type="submission" date="2015-02" db="EMBL/GenBank/DDBJ databases">
        <authorList>
            <person name="Chooi Y.-H."/>
        </authorList>
    </citation>
    <scope>NUCLEOTIDE SEQUENCE [LARGE SCALE GENOMIC DNA]</scope>
    <source>
        <strain evidence="6">strain Y</strain>
    </source>
</reference>
<gene>
    <name evidence="5" type="ORF">YBN1229_v1_1332</name>
</gene>
<dbReference type="InterPro" id="IPR036390">
    <property type="entry name" value="WH_DNA-bd_sf"/>
</dbReference>
<evidence type="ECO:0000256" key="2">
    <source>
        <dbReference type="ARBA" id="ARBA00023125"/>
    </source>
</evidence>
<keyword evidence="2" id="KW-0238">DNA-binding</keyword>
<dbReference type="PANTHER" id="PTHR33154">
    <property type="entry name" value="TRANSCRIPTIONAL REGULATOR, ARSR FAMILY"/>
    <property type="match status" value="1"/>
</dbReference>
<dbReference type="KEGG" id="fil:BN1229_v1_1334"/>
<dbReference type="KEGG" id="fiy:BN1229_v1_1332"/>
<keyword evidence="3" id="KW-0804">Transcription</keyword>
<dbReference type="PROSITE" id="PS50987">
    <property type="entry name" value="HTH_ARSR_2"/>
    <property type="match status" value="1"/>
</dbReference>
<dbReference type="AlphaFoldDB" id="A0A0D6JD10"/>
<dbReference type="InterPro" id="IPR011991">
    <property type="entry name" value="ArsR-like_HTH"/>
</dbReference>
<dbReference type="SUPFAM" id="SSF46785">
    <property type="entry name" value="Winged helix' DNA-binding domain"/>
    <property type="match status" value="1"/>
</dbReference>
<keyword evidence="1" id="KW-0805">Transcription regulation</keyword>
<name>A0A0D6JD10_9HYPH</name>
<accession>A0A0D6JD10</accession>
<keyword evidence="6" id="KW-1185">Reference proteome</keyword>
<dbReference type="EMBL" id="LN829119">
    <property type="protein sequence ID" value="CPR17604.1"/>
    <property type="molecule type" value="Genomic_DNA"/>
</dbReference>
<evidence type="ECO:0000259" key="4">
    <source>
        <dbReference type="PROSITE" id="PS50987"/>
    </source>
</evidence>
<dbReference type="Pfam" id="PF12840">
    <property type="entry name" value="HTH_20"/>
    <property type="match status" value="1"/>
</dbReference>
<evidence type="ECO:0000256" key="3">
    <source>
        <dbReference type="ARBA" id="ARBA00023163"/>
    </source>
</evidence>
<dbReference type="InterPro" id="IPR036388">
    <property type="entry name" value="WH-like_DNA-bd_sf"/>
</dbReference>
<dbReference type="GO" id="GO:0003700">
    <property type="term" value="F:DNA-binding transcription factor activity"/>
    <property type="evidence" value="ECO:0007669"/>
    <property type="project" value="InterPro"/>
</dbReference>
<dbReference type="SMART" id="SM00418">
    <property type="entry name" value="HTH_ARSR"/>
    <property type="match status" value="1"/>
</dbReference>
<sequence>MDGLVRLFGIIEQSPVRSHIVVMQRPFIHPSIADVRLENVLYALADPARLAIVRTLANGGCPMNCSTAAPAQLPKSTQSHHYQVLREAGLITSERRGTEVVNVLRRSDIDQRFPGLLTAVLSSSS</sequence>
<dbReference type="InterPro" id="IPR051081">
    <property type="entry name" value="HTH_MetalResp_TranReg"/>
</dbReference>
<evidence type="ECO:0000313" key="5">
    <source>
        <dbReference type="EMBL" id="CPR17604.1"/>
    </source>
</evidence>
<dbReference type="PRINTS" id="PR00778">
    <property type="entry name" value="HTHARSR"/>
</dbReference>
<proteinExistence type="predicted"/>
<feature type="domain" description="HTH arsR-type" evidence="4">
    <location>
        <begin position="29"/>
        <end position="124"/>
    </location>
</feature>
<evidence type="ECO:0000256" key="1">
    <source>
        <dbReference type="ARBA" id="ARBA00023015"/>
    </source>
</evidence>
<dbReference type="Gene3D" id="1.10.10.10">
    <property type="entry name" value="Winged helix-like DNA-binding domain superfamily/Winged helix DNA-binding domain"/>
    <property type="match status" value="1"/>
</dbReference>
<evidence type="ECO:0000313" key="6">
    <source>
        <dbReference type="Proteomes" id="UP000033187"/>
    </source>
</evidence>
<dbReference type="CDD" id="cd00090">
    <property type="entry name" value="HTH_ARSR"/>
    <property type="match status" value="1"/>
</dbReference>
<dbReference type="GO" id="GO:0003677">
    <property type="term" value="F:DNA binding"/>
    <property type="evidence" value="ECO:0007669"/>
    <property type="project" value="UniProtKB-KW"/>
</dbReference>
<dbReference type="PANTHER" id="PTHR33154:SF12">
    <property type="entry name" value="TRANSCRIPTIONAL REGULATORY PROTEIN"/>
    <property type="match status" value="1"/>
</dbReference>